<evidence type="ECO:0000259" key="11">
    <source>
        <dbReference type="Pfam" id="PF08646"/>
    </source>
</evidence>
<dbReference type="GO" id="GO:0003677">
    <property type="term" value="F:DNA binding"/>
    <property type="evidence" value="ECO:0007669"/>
    <property type="project" value="UniProtKB-KW"/>
</dbReference>
<dbReference type="InterPro" id="IPR031657">
    <property type="entry name" value="REPA_OB_2"/>
</dbReference>
<dbReference type="OrthoDB" id="1751331at2759"/>
<protein>
    <recommendedName>
        <fullName evidence="9">Replication protein A subunit</fullName>
    </recommendedName>
</protein>
<name>A0A9P6IN08_9FUNG</name>
<comment type="caution">
    <text evidence="13">The sequence shown here is derived from an EMBL/GenBank/DDBJ whole genome shotgun (WGS) entry which is preliminary data.</text>
</comment>
<evidence type="ECO:0000256" key="5">
    <source>
        <dbReference type="ARBA" id="ARBA00022771"/>
    </source>
</evidence>
<evidence type="ECO:0000256" key="9">
    <source>
        <dbReference type="RuleBase" id="RU364130"/>
    </source>
</evidence>
<dbReference type="Gene3D" id="2.40.50.140">
    <property type="entry name" value="Nucleic acid-binding proteins"/>
    <property type="match status" value="4"/>
</dbReference>
<evidence type="ECO:0000256" key="1">
    <source>
        <dbReference type="ARBA" id="ARBA00004123"/>
    </source>
</evidence>
<dbReference type="Pfam" id="PF04057">
    <property type="entry name" value="Rep-A_N"/>
    <property type="match status" value="1"/>
</dbReference>
<dbReference type="Pfam" id="PF08646">
    <property type="entry name" value="Rep_fac-A_C"/>
    <property type="match status" value="1"/>
</dbReference>
<evidence type="ECO:0000256" key="3">
    <source>
        <dbReference type="ARBA" id="ARBA00022705"/>
    </source>
</evidence>
<dbReference type="SUPFAM" id="SSF50249">
    <property type="entry name" value="Nucleic acid-binding proteins"/>
    <property type="match status" value="4"/>
</dbReference>
<dbReference type="GO" id="GO:0007004">
    <property type="term" value="P:telomere maintenance via telomerase"/>
    <property type="evidence" value="ECO:0007669"/>
    <property type="project" value="UniProtKB-ARBA"/>
</dbReference>
<comment type="function">
    <text evidence="9">As part of the replication protein A (RPA/RP-A), a single-stranded DNA-binding heterotrimeric complex, may play an essential role in DNA replication, recombination and repair. Binds and stabilizes single-stranded DNA intermediates, preventing complementary DNA reannealing and recruiting different proteins involved in DNA metabolism.</text>
</comment>
<evidence type="ECO:0000256" key="2">
    <source>
        <dbReference type="ARBA" id="ARBA00005690"/>
    </source>
</evidence>
<feature type="domain" description="Replication protein A OB" evidence="12">
    <location>
        <begin position="253"/>
        <end position="349"/>
    </location>
</feature>
<organism evidence="13 14">
    <name type="scientific">Modicella reniformis</name>
    <dbReference type="NCBI Taxonomy" id="1440133"/>
    <lineage>
        <taxon>Eukaryota</taxon>
        <taxon>Fungi</taxon>
        <taxon>Fungi incertae sedis</taxon>
        <taxon>Mucoromycota</taxon>
        <taxon>Mortierellomycotina</taxon>
        <taxon>Mortierellomycetes</taxon>
        <taxon>Mortierellales</taxon>
        <taxon>Mortierellaceae</taxon>
        <taxon>Modicella</taxon>
    </lineage>
</organism>
<evidence type="ECO:0000259" key="10">
    <source>
        <dbReference type="Pfam" id="PF04057"/>
    </source>
</evidence>
<keyword evidence="5 9" id="KW-0863">Zinc-finger</keyword>
<dbReference type="GO" id="GO:0006310">
    <property type="term" value="P:DNA recombination"/>
    <property type="evidence" value="ECO:0007669"/>
    <property type="project" value="InterPro"/>
</dbReference>
<dbReference type="InterPro" id="IPR004591">
    <property type="entry name" value="Rfa1"/>
</dbReference>
<reference evidence="13" key="1">
    <citation type="journal article" date="2020" name="Fungal Divers.">
        <title>Resolving the Mortierellaceae phylogeny through synthesis of multi-gene phylogenetics and phylogenomics.</title>
        <authorList>
            <person name="Vandepol N."/>
            <person name="Liber J."/>
            <person name="Desiro A."/>
            <person name="Na H."/>
            <person name="Kennedy M."/>
            <person name="Barry K."/>
            <person name="Grigoriev I.V."/>
            <person name="Miller A.N."/>
            <person name="O'Donnell K."/>
            <person name="Stajich J.E."/>
            <person name="Bonito G."/>
        </authorList>
    </citation>
    <scope>NUCLEOTIDE SEQUENCE</scope>
    <source>
        <strain evidence="13">MES-2147</strain>
    </source>
</reference>
<comment type="similarity">
    <text evidence="2 9">Belongs to the replication factor A protein 1 family.</text>
</comment>
<dbReference type="Proteomes" id="UP000749646">
    <property type="component" value="Unassembled WGS sequence"/>
</dbReference>
<keyword evidence="8 9" id="KW-0539">Nucleus</keyword>
<dbReference type="CDD" id="cd04475">
    <property type="entry name" value="RPA1_DBD_B"/>
    <property type="match status" value="1"/>
</dbReference>
<keyword evidence="14" id="KW-1185">Reference proteome</keyword>
<dbReference type="GO" id="GO:0006281">
    <property type="term" value="P:DNA repair"/>
    <property type="evidence" value="ECO:0007669"/>
    <property type="project" value="InterPro"/>
</dbReference>
<dbReference type="InterPro" id="IPR047192">
    <property type="entry name" value="Euk_RPA1_DBD_C"/>
</dbReference>
<dbReference type="Pfam" id="PF16900">
    <property type="entry name" value="REPA_OB_2"/>
    <property type="match status" value="1"/>
</dbReference>
<keyword evidence="4 9" id="KW-0479">Metal-binding</keyword>
<dbReference type="CDD" id="cd04474">
    <property type="entry name" value="RPA1_DBD_A"/>
    <property type="match status" value="1"/>
</dbReference>
<dbReference type="GO" id="GO:0000781">
    <property type="term" value="C:chromosome, telomeric region"/>
    <property type="evidence" value="ECO:0007669"/>
    <property type="project" value="UniProtKB-ARBA"/>
</dbReference>
<dbReference type="FunFam" id="2.40.50.140:FF:000064">
    <property type="entry name" value="Replication protein A subunit"/>
    <property type="match status" value="1"/>
</dbReference>
<dbReference type="InterPro" id="IPR007199">
    <property type="entry name" value="Rep_factor-A_N"/>
</dbReference>
<evidence type="ECO:0000256" key="4">
    <source>
        <dbReference type="ARBA" id="ARBA00022723"/>
    </source>
</evidence>
<dbReference type="FunFam" id="2.40.50.140:FF:000090">
    <property type="entry name" value="Replication protein A subunit"/>
    <property type="match status" value="1"/>
</dbReference>
<dbReference type="GO" id="GO:0006260">
    <property type="term" value="P:DNA replication"/>
    <property type="evidence" value="ECO:0007669"/>
    <property type="project" value="UniProtKB-KW"/>
</dbReference>
<dbReference type="GO" id="GO:0008270">
    <property type="term" value="F:zinc ion binding"/>
    <property type="evidence" value="ECO:0007669"/>
    <property type="project" value="UniProtKB-KW"/>
</dbReference>
<comment type="subcellular location">
    <subcellularLocation>
        <location evidence="1 9">Nucleus</location>
    </subcellularLocation>
</comment>
<keyword evidence="3 9" id="KW-0235">DNA replication</keyword>
<dbReference type="CDD" id="cd04476">
    <property type="entry name" value="RPA1_DBD_C"/>
    <property type="match status" value="1"/>
</dbReference>
<comment type="subunit">
    <text evidence="9">Component of the heterotrimeric canonical replication protein A complex (RPA).</text>
</comment>
<dbReference type="InterPro" id="IPR013955">
    <property type="entry name" value="Rep_factor-A_C"/>
</dbReference>
<sequence>MTNPCTPNAIQAIYNGQPCETPVLQVVNIKAMPQQTNGPTRFRQVVALIWWQRTVNENLNHTTLVGILGTNMNNLVESGAMKVFTIVRLNKYSLKPINGKKLIIVMELNILDSFGDIGKVGRPTSIDPEFQTKAGAGVGLGQQPQSFNAYQNKSDIKTWSKPGANEGRLFSMVFMDESSEIKATAFTQQVDEFYNIIEEGKVYFISGARVDLAKKQFSNVKNDYELILQRDTQIIHAPDNNHVPAMRYKFVELRDLSDVNEKDTVDVIAIVKEVGEVTNNISQKTNRPVIKRDLTLVDSTGFTTRLTLWGNQAESFSISGSNPVIAFKSVSVSNYNGKSLNGFGGSSFRLNPEITEAFRLRAWFDQQGLSATFQAHASEFNKGGAVERLTFDEFKSRSANLDPTQSLHFETRGTIIMMSKTENTFQYPACPTSNCNKKVTRDNNGWRCEKCNQTHAEPEYRYIMGVNAADHTGQNWLQAFNDAGQIITGRPAVDLVMNSHEVKPTFDRATFKSYIFKCRAKQETYGDEAKTRFTIVAATPLNWIDESKYLLKKLEEYKI</sequence>
<evidence type="ECO:0000313" key="14">
    <source>
        <dbReference type="Proteomes" id="UP000749646"/>
    </source>
</evidence>
<dbReference type="PANTHER" id="PTHR47165:SF4">
    <property type="entry name" value="OS03G0429900 PROTEIN"/>
    <property type="match status" value="1"/>
</dbReference>
<evidence type="ECO:0000313" key="13">
    <source>
        <dbReference type="EMBL" id="KAF9940098.1"/>
    </source>
</evidence>
<evidence type="ECO:0000259" key="12">
    <source>
        <dbReference type="Pfam" id="PF16900"/>
    </source>
</evidence>
<proteinExistence type="inferred from homology"/>
<feature type="domain" description="Replication factor A C-terminal" evidence="11">
    <location>
        <begin position="409"/>
        <end position="550"/>
    </location>
</feature>
<dbReference type="FunFam" id="2.40.50.140:FF:000041">
    <property type="entry name" value="Replication protein A subunit"/>
    <property type="match status" value="1"/>
</dbReference>
<keyword evidence="6 9" id="KW-0862">Zinc</keyword>
<gene>
    <name evidence="13" type="primary">RFA1</name>
    <name evidence="13" type="ORF">BGZ65_008227</name>
</gene>
<accession>A0A9P6IN08</accession>
<keyword evidence="7 9" id="KW-0238">DNA-binding</keyword>
<feature type="domain" description="Replication factor-A protein 1 N-terminal" evidence="10">
    <location>
        <begin position="6"/>
        <end position="112"/>
    </location>
</feature>
<dbReference type="GO" id="GO:0005662">
    <property type="term" value="C:DNA replication factor A complex"/>
    <property type="evidence" value="ECO:0007669"/>
    <property type="project" value="UniProtKB-ARBA"/>
</dbReference>
<dbReference type="NCBIfam" id="TIGR00617">
    <property type="entry name" value="rpa1"/>
    <property type="match status" value="1"/>
</dbReference>
<dbReference type="InterPro" id="IPR012340">
    <property type="entry name" value="NA-bd_OB-fold"/>
</dbReference>
<evidence type="ECO:0000256" key="7">
    <source>
        <dbReference type="ARBA" id="ARBA00023125"/>
    </source>
</evidence>
<dbReference type="PANTHER" id="PTHR47165">
    <property type="entry name" value="OS03G0429900 PROTEIN"/>
    <property type="match status" value="1"/>
</dbReference>
<dbReference type="AlphaFoldDB" id="A0A9P6IN08"/>
<evidence type="ECO:0000256" key="6">
    <source>
        <dbReference type="ARBA" id="ARBA00022833"/>
    </source>
</evidence>
<dbReference type="EMBL" id="JAAAHW010009480">
    <property type="protein sequence ID" value="KAF9940098.1"/>
    <property type="molecule type" value="Genomic_DNA"/>
</dbReference>
<evidence type="ECO:0000256" key="8">
    <source>
        <dbReference type="ARBA" id="ARBA00023242"/>
    </source>
</evidence>